<feature type="transmembrane region" description="Helical" evidence="10">
    <location>
        <begin position="30"/>
        <end position="52"/>
    </location>
</feature>
<comment type="catalytic activity">
    <reaction evidence="9">
        <text>S-hexadecanoyl-L-cysteinyl-[protein] + H2O = L-cysteinyl-[protein] + hexadecanoate + H(+)</text>
        <dbReference type="Rhea" id="RHEA:19233"/>
        <dbReference type="Rhea" id="RHEA-COMP:10131"/>
        <dbReference type="Rhea" id="RHEA-COMP:11032"/>
        <dbReference type="ChEBI" id="CHEBI:7896"/>
        <dbReference type="ChEBI" id="CHEBI:15377"/>
        <dbReference type="ChEBI" id="CHEBI:15378"/>
        <dbReference type="ChEBI" id="CHEBI:29950"/>
        <dbReference type="ChEBI" id="CHEBI:74151"/>
        <dbReference type="EC" id="3.1.2.22"/>
    </reaction>
    <physiologicalReaction direction="left-to-right" evidence="9">
        <dbReference type="Rhea" id="RHEA:19234"/>
    </physiologicalReaction>
</comment>
<evidence type="ECO:0000313" key="11">
    <source>
        <dbReference type="EMBL" id="VBB30005.1"/>
    </source>
</evidence>
<dbReference type="PANTHER" id="PTHR11247">
    <property type="entry name" value="PALMITOYL-PROTEIN THIOESTERASE/DOLICHYLDIPHOSPHATASE 1"/>
    <property type="match status" value="1"/>
</dbReference>
<dbReference type="AlphaFoldDB" id="A0A498SG60"/>
<dbReference type="GO" id="GO:0006898">
    <property type="term" value="P:receptor-mediated endocytosis"/>
    <property type="evidence" value="ECO:0007669"/>
    <property type="project" value="TreeGrafter"/>
</dbReference>
<dbReference type="PRINTS" id="PR00414">
    <property type="entry name" value="PPTHIESTRASE"/>
</dbReference>
<evidence type="ECO:0000256" key="1">
    <source>
        <dbReference type="ARBA" id="ARBA00010758"/>
    </source>
</evidence>
<organism evidence="11 12">
    <name type="scientific">Acanthocheilonema viteae</name>
    <name type="common">Filarial nematode worm</name>
    <name type="synonym">Dipetalonema viteae</name>
    <dbReference type="NCBI Taxonomy" id="6277"/>
    <lineage>
        <taxon>Eukaryota</taxon>
        <taxon>Metazoa</taxon>
        <taxon>Ecdysozoa</taxon>
        <taxon>Nematoda</taxon>
        <taxon>Chromadorea</taxon>
        <taxon>Rhabditida</taxon>
        <taxon>Spirurina</taxon>
        <taxon>Spiruromorpha</taxon>
        <taxon>Filarioidea</taxon>
        <taxon>Onchocercidae</taxon>
        <taxon>Acanthocheilonema</taxon>
    </lineage>
</organism>
<sequence length="569" mass="65385">MSHTDHSLAVKRNEWTNETFELSDLQSCRAYTVFFTIAYFLMVLTQVSNLLFMTFADQKPIVNDFCQKQYPEYIALKIVHQPVPVGYSLMDPKCSAAPVITKFKVPTEYVKVEAILENVGLMIGAVVFGSIYRNRWNVYFVCLLYNVYFTLFILFRFFSMIFTGGNHCKKAGKAAVHINKLSGKMSPEKANYIKYVLEKTVKEKMEKSNKVNRNYYFYHLFTDRKLGSYAIVFAISLFLTSFINYGIVHNMDALTENVYVNVIIVGAVSYTINIVAAIFEFKIQCVGRRHQIEEYETIVKTGTEGDSCCNPLSLGRIEKLLKANIPNVYIYSVMIGSNVVMDTEHGFFGNLNDQVAEVCQTIQNDEKLRNGYNAIGFSQGAQFLRAVAQRCPIPSMKNLISLGGQHQGVFGLPLCPAESYICDRVRNLLEWGAYVDFVQNTVVQAQYWHDPLDEATYRQSSIFLADINNERNVNERYKENLLKLQNLVLVKFLNDTMVVPKESEWFEYYRENDTSKIIPLEKSKIYTENRLGLRELLESKRLHLLAFEGQHLQINSSSFVSQIINKFLK</sequence>
<evidence type="ECO:0000256" key="2">
    <source>
        <dbReference type="ARBA" id="ARBA00012423"/>
    </source>
</evidence>
<evidence type="ECO:0000256" key="3">
    <source>
        <dbReference type="ARBA" id="ARBA00014212"/>
    </source>
</evidence>
<keyword evidence="10" id="KW-0472">Membrane</keyword>
<keyword evidence="4" id="KW-0732">Signal</keyword>
<dbReference type="Gene3D" id="3.40.50.1820">
    <property type="entry name" value="alpha/beta hydrolase"/>
    <property type="match status" value="1"/>
</dbReference>
<dbReference type="EC" id="3.1.2.22" evidence="2"/>
<evidence type="ECO:0000256" key="7">
    <source>
        <dbReference type="ARBA" id="ARBA00023180"/>
    </source>
</evidence>
<gene>
    <name evidence="11" type="ORF">NAV_LOCUS4796</name>
</gene>
<keyword evidence="7" id="KW-0325">Glycoprotein</keyword>
<evidence type="ECO:0000256" key="4">
    <source>
        <dbReference type="ARBA" id="ARBA00022729"/>
    </source>
</evidence>
<evidence type="ECO:0000313" key="12">
    <source>
        <dbReference type="Proteomes" id="UP000276991"/>
    </source>
</evidence>
<dbReference type="GO" id="GO:0008474">
    <property type="term" value="F:palmitoyl-(protein) hydrolase activity"/>
    <property type="evidence" value="ECO:0007669"/>
    <property type="project" value="UniProtKB-EC"/>
</dbReference>
<evidence type="ECO:0000256" key="5">
    <source>
        <dbReference type="ARBA" id="ARBA00022801"/>
    </source>
</evidence>
<evidence type="ECO:0000256" key="8">
    <source>
        <dbReference type="ARBA" id="ARBA00031934"/>
    </source>
</evidence>
<dbReference type="PANTHER" id="PTHR11247:SF8">
    <property type="entry name" value="PALMITOYL-PROTEIN THIOESTERASE 1"/>
    <property type="match status" value="1"/>
</dbReference>
<accession>A0A498SG60</accession>
<protein>
    <recommendedName>
        <fullName evidence="3">Palmitoyl-protein thioesterase 1</fullName>
        <ecNumber evidence="2">3.1.2.22</ecNumber>
    </recommendedName>
    <alternativeName>
        <fullName evidence="8">Palmitoyl-protein hydrolase 1</fullName>
    </alternativeName>
</protein>
<proteinExistence type="inferred from homology"/>
<dbReference type="FunFam" id="3.40.50.1820:FF:000107">
    <property type="entry name" value="Palmitoyl-protein thioesterase 1"/>
    <property type="match status" value="1"/>
</dbReference>
<dbReference type="GO" id="GO:0005764">
    <property type="term" value="C:lysosome"/>
    <property type="evidence" value="ECO:0007669"/>
    <property type="project" value="TreeGrafter"/>
</dbReference>
<keyword evidence="12" id="KW-1185">Reference proteome</keyword>
<feature type="transmembrane region" description="Helical" evidence="10">
    <location>
        <begin position="226"/>
        <end position="247"/>
    </location>
</feature>
<dbReference type="InterPro" id="IPR029058">
    <property type="entry name" value="AB_hydrolase_fold"/>
</dbReference>
<dbReference type="InterPro" id="IPR002472">
    <property type="entry name" value="Palm_thioest"/>
</dbReference>
<keyword evidence="6" id="KW-1015">Disulfide bond</keyword>
<dbReference type="SUPFAM" id="SSF53474">
    <property type="entry name" value="alpha/beta-Hydrolases"/>
    <property type="match status" value="1"/>
</dbReference>
<evidence type="ECO:0000256" key="6">
    <source>
        <dbReference type="ARBA" id="ARBA00023157"/>
    </source>
</evidence>
<dbReference type="Proteomes" id="UP000276991">
    <property type="component" value="Unassembled WGS sequence"/>
</dbReference>
<name>A0A498SG60_ACAVI</name>
<keyword evidence="10" id="KW-1133">Transmembrane helix</keyword>
<keyword evidence="10" id="KW-0812">Transmembrane</keyword>
<keyword evidence="5" id="KW-0378">Hydrolase</keyword>
<feature type="transmembrane region" description="Helical" evidence="10">
    <location>
        <begin position="138"/>
        <end position="158"/>
    </location>
</feature>
<dbReference type="Pfam" id="PF02089">
    <property type="entry name" value="Palm_thioest"/>
    <property type="match status" value="1"/>
</dbReference>
<evidence type="ECO:0000256" key="9">
    <source>
        <dbReference type="ARBA" id="ARBA00047409"/>
    </source>
</evidence>
<evidence type="ECO:0000256" key="10">
    <source>
        <dbReference type="SAM" id="Phobius"/>
    </source>
</evidence>
<comment type="similarity">
    <text evidence="1">Belongs to the palmitoyl-protein thioesterase family.</text>
</comment>
<reference evidence="11 12" key="1">
    <citation type="submission" date="2018-08" db="EMBL/GenBank/DDBJ databases">
        <authorList>
            <person name="Laetsch R D."/>
            <person name="Stevens L."/>
            <person name="Kumar S."/>
            <person name="Blaxter L. M."/>
        </authorList>
    </citation>
    <scope>NUCLEOTIDE SEQUENCE [LARGE SCALE GENOMIC DNA]</scope>
</reference>
<dbReference type="EMBL" id="UPTC01000760">
    <property type="protein sequence ID" value="VBB30005.1"/>
    <property type="molecule type" value="Genomic_DNA"/>
</dbReference>
<feature type="transmembrane region" description="Helical" evidence="10">
    <location>
        <begin position="259"/>
        <end position="279"/>
    </location>
</feature>
<dbReference type="OrthoDB" id="10263094at2759"/>
<dbReference type="STRING" id="6277.A0A498SG60"/>